<dbReference type="PANTHER" id="PTHR34466:SF1">
    <property type="entry name" value="OS06G0609800 PROTEIN"/>
    <property type="match status" value="1"/>
</dbReference>
<evidence type="ECO:0000313" key="3">
    <source>
        <dbReference type="EMBL" id="KAA3454384.1"/>
    </source>
</evidence>
<feature type="compositionally biased region" description="Basic and acidic residues" evidence="2">
    <location>
        <begin position="213"/>
        <end position="223"/>
    </location>
</feature>
<dbReference type="PANTHER" id="PTHR34466">
    <property type="entry name" value="OS11G0129800 PROTEIN"/>
    <property type="match status" value="1"/>
</dbReference>
<name>A0A5B6UD24_9ROSI</name>
<feature type="coiled-coil region" evidence="1">
    <location>
        <begin position="323"/>
        <end position="350"/>
    </location>
</feature>
<dbReference type="AlphaFoldDB" id="A0A5B6UD24"/>
<proteinExistence type="predicted"/>
<feature type="compositionally biased region" description="Low complexity" evidence="2">
    <location>
        <begin position="13"/>
        <end position="29"/>
    </location>
</feature>
<reference evidence="4" key="1">
    <citation type="journal article" date="2019" name="Plant Biotechnol. J.">
        <title>Genome sequencing of the Australian wild diploid species Gossypium australe highlights disease resistance and delayed gland morphogenesis.</title>
        <authorList>
            <person name="Cai Y."/>
            <person name="Cai X."/>
            <person name="Wang Q."/>
            <person name="Wang P."/>
            <person name="Zhang Y."/>
            <person name="Cai C."/>
            <person name="Xu Y."/>
            <person name="Wang K."/>
            <person name="Zhou Z."/>
            <person name="Wang C."/>
            <person name="Geng S."/>
            <person name="Li B."/>
            <person name="Dong Q."/>
            <person name="Hou Y."/>
            <person name="Wang H."/>
            <person name="Ai P."/>
            <person name="Liu Z."/>
            <person name="Yi F."/>
            <person name="Sun M."/>
            <person name="An G."/>
            <person name="Cheng J."/>
            <person name="Zhang Y."/>
            <person name="Shi Q."/>
            <person name="Xie Y."/>
            <person name="Shi X."/>
            <person name="Chang Y."/>
            <person name="Huang F."/>
            <person name="Chen Y."/>
            <person name="Hong S."/>
            <person name="Mi L."/>
            <person name="Sun Q."/>
            <person name="Zhang L."/>
            <person name="Zhou B."/>
            <person name="Peng R."/>
            <person name="Zhang X."/>
            <person name="Liu F."/>
        </authorList>
    </citation>
    <scope>NUCLEOTIDE SEQUENCE [LARGE SCALE GENOMIC DNA]</scope>
    <source>
        <strain evidence="4">cv. PA1801</strain>
    </source>
</reference>
<evidence type="ECO:0000256" key="1">
    <source>
        <dbReference type="SAM" id="Coils"/>
    </source>
</evidence>
<accession>A0A5B6UD24</accession>
<feature type="compositionally biased region" description="Basic residues" evidence="2">
    <location>
        <begin position="30"/>
        <end position="43"/>
    </location>
</feature>
<feature type="compositionally biased region" description="Low complexity" evidence="2">
    <location>
        <begin position="126"/>
        <end position="136"/>
    </location>
</feature>
<dbReference type="Proteomes" id="UP000325315">
    <property type="component" value="Unassembled WGS sequence"/>
</dbReference>
<feature type="region of interest" description="Disordered" evidence="2">
    <location>
        <begin position="92"/>
        <end position="243"/>
    </location>
</feature>
<keyword evidence="4" id="KW-1185">Reference proteome</keyword>
<protein>
    <submittedName>
        <fullName evidence="3">Major capsid</fullName>
    </submittedName>
</protein>
<sequence>MATSAFKSTTRRASLANSPGDSSSSNRSPSGHRRARSLSRFSRRIPGVGDDDDEPTPAPRSRGRFVNTVRGSGFPEISLDDLAVELFDSSLRGRSVSRMDDVTPRNGKGGGGGGGESVAQRRGRSVSRQGSRGSVANNGAGGRFTSDTASSRRRRSVSVVRYQISDSESDLDQLQNPSNHASMKSSMGGNNQLSSTHKPTASNNRQGLRRSLSQKDLKYHDGYSSHSSAVTDDEGRDAALSNKNGAERTIKAVYAQKKGDHPIGDDVNGGLYAAMRKELRHAVEEIKTQLEQSMVKTKNSGIANVDTLQPDNSDVIQAISTARRKCTTKLEKSEKRRQDLLAEILLEEQHGRELSKIVKELLPEPKSSIVEKPVRARKRSNDRYRMSRQLTEEAEKYIEDFISNVEDTDISSLDGDRSDTTSSSIGGITKTPIFQNPAVFKSVPVEMDGVLLPWLQWETSNDVSPLSCENKCSISQEAVSGQDLSDQLTNSSSRGSWSPEFSDCTPSQNVAFGNGNYQSQTTSSSNKMMMKLDLDDYINTGSDEDFLHEMWSQRHGINSGKLLLCNHVFF</sequence>
<comment type="caution">
    <text evidence="3">The sequence shown here is derived from an EMBL/GenBank/DDBJ whole genome shotgun (WGS) entry which is preliminary data.</text>
</comment>
<feature type="compositionally biased region" description="Gly residues" evidence="2">
    <location>
        <begin position="107"/>
        <end position="116"/>
    </location>
</feature>
<feature type="compositionally biased region" description="Polar residues" evidence="2">
    <location>
        <begin position="1"/>
        <end position="12"/>
    </location>
</feature>
<evidence type="ECO:0000256" key="2">
    <source>
        <dbReference type="SAM" id="MobiDB-lite"/>
    </source>
</evidence>
<dbReference type="EMBL" id="SMMG02000012">
    <property type="protein sequence ID" value="KAA3454384.1"/>
    <property type="molecule type" value="Genomic_DNA"/>
</dbReference>
<organism evidence="3 4">
    <name type="scientific">Gossypium australe</name>
    <dbReference type="NCBI Taxonomy" id="47621"/>
    <lineage>
        <taxon>Eukaryota</taxon>
        <taxon>Viridiplantae</taxon>
        <taxon>Streptophyta</taxon>
        <taxon>Embryophyta</taxon>
        <taxon>Tracheophyta</taxon>
        <taxon>Spermatophyta</taxon>
        <taxon>Magnoliopsida</taxon>
        <taxon>eudicotyledons</taxon>
        <taxon>Gunneridae</taxon>
        <taxon>Pentapetalae</taxon>
        <taxon>rosids</taxon>
        <taxon>malvids</taxon>
        <taxon>Malvales</taxon>
        <taxon>Malvaceae</taxon>
        <taxon>Malvoideae</taxon>
        <taxon>Gossypium</taxon>
    </lineage>
</organism>
<keyword evidence="1" id="KW-0175">Coiled coil</keyword>
<feature type="region of interest" description="Disordered" evidence="2">
    <location>
        <begin position="1"/>
        <end position="74"/>
    </location>
</feature>
<evidence type="ECO:0000313" key="4">
    <source>
        <dbReference type="Proteomes" id="UP000325315"/>
    </source>
</evidence>
<feature type="compositionally biased region" description="Polar residues" evidence="2">
    <location>
        <begin position="172"/>
        <end position="206"/>
    </location>
</feature>
<gene>
    <name evidence="3" type="ORF">EPI10_017501</name>
</gene>
<dbReference type="OrthoDB" id="1911931at2759"/>